<feature type="domain" description="Peptidase S9 prolyl oligopeptidase catalytic" evidence="2">
    <location>
        <begin position="137"/>
        <end position="341"/>
    </location>
</feature>
<dbReference type="HOGENOM" id="CLU_068254_0_0_10"/>
<dbReference type="Proteomes" id="UP000004892">
    <property type="component" value="Unassembled WGS sequence"/>
</dbReference>
<dbReference type="InterPro" id="IPR001375">
    <property type="entry name" value="Peptidase_S9_cat"/>
</dbReference>
<dbReference type="eggNOG" id="COG1506">
    <property type="taxonomic scope" value="Bacteria"/>
</dbReference>
<name>H1DJG7_9BACT</name>
<evidence type="ECO:0000313" key="3">
    <source>
        <dbReference type="EMBL" id="EHP46422.1"/>
    </source>
</evidence>
<keyword evidence="1" id="KW-0378">Hydrolase</keyword>
<evidence type="ECO:0000259" key="2">
    <source>
        <dbReference type="Pfam" id="PF00326"/>
    </source>
</evidence>
<evidence type="ECO:0000313" key="4">
    <source>
        <dbReference type="Proteomes" id="UP000004892"/>
    </source>
</evidence>
<organism evidence="3 4">
    <name type="scientific">Odoribacter laneus YIT 12061</name>
    <dbReference type="NCBI Taxonomy" id="742817"/>
    <lineage>
        <taxon>Bacteria</taxon>
        <taxon>Pseudomonadati</taxon>
        <taxon>Bacteroidota</taxon>
        <taxon>Bacteroidia</taxon>
        <taxon>Bacteroidales</taxon>
        <taxon>Odoribacteraceae</taxon>
        <taxon>Odoribacter</taxon>
    </lineage>
</organism>
<comment type="caution">
    <text evidence="3">The sequence shown here is derived from an EMBL/GenBank/DDBJ whole genome shotgun (WGS) entry which is preliminary data.</text>
</comment>
<accession>H1DJG7</accession>
<gene>
    <name evidence="3" type="ORF">HMPREF9449_02039</name>
</gene>
<proteinExistence type="predicted"/>
<dbReference type="PANTHER" id="PTHR42776">
    <property type="entry name" value="SERINE PEPTIDASE S9 FAMILY MEMBER"/>
    <property type="match status" value="1"/>
</dbReference>
<keyword evidence="4" id="KW-1185">Reference proteome</keyword>
<dbReference type="STRING" id="742817.HMPREF9449_02039"/>
<dbReference type="PANTHER" id="PTHR42776:SF27">
    <property type="entry name" value="DIPEPTIDYL PEPTIDASE FAMILY MEMBER 6"/>
    <property type="match status" value="1"/>
</dbReference>
<dbReference type="InterPro" id="IPR029058">
    <property type="entry name" value="AB_hydrolase_fold"/>
</dbReference>
<dbReference type="Pfam" id="PF00326">
    <property type="entry name" value="Peptidase_S9"/>
    <property type="match status" value="1"/>
</dbReference>
<dbReference type="GO" id="GO:0004252">
    <property type="term" value="F:serine-type endopeptidase activity"/>
    <property type="evidence" value="ECO:0007669"/>
    <property type="project" value="TreeGrafter"/>
</dbReference>
<dbReference type="SUPFAM" id="SSF53474">
    <property type="entry name" value="alpha/beta-Hydrolases"/>
    <property type="match status" value="1"/>
</dbReference>
<reference evidence="3 4" key="1">
    <citation type="submission" date="2012-01" db="EMBL/GenBank/DDBJ databases">
        <title>The Genome Sequence of Odoribacter laneus YIT 12061.</title>
        <authorList>
            <consortium name="The Broad Institute Genome Sequencing Platform"/>
            <person name="Earl A."/>
            <person name="Ward D."/>
            <person name="Feldgarden M."/>
            <person name="Gevers D."/>
            <person name="Morotomi M."/>
            <person name="Young S.K."/>
            <person name="Zeng Q."/>
            <person name="Gargeya S."/>
            <person name="Fitzgerald M."/>
            <person name="Haas B."/>
            <person name="Abouelleil A."/>
            <person name="Alvarado L."/>
            <person name="Arachchi H.M."/>
            <person name="Berlin A."/>
            <person name="Chapman S.B."/>
            <person name="Gearin G."/>
            <person name="Goldberg J."/>
            <person name="Griggs A."/>
            <person name="Gujja S."/>
            <person name="Hansen M."/>
            <person name="Heiman D."/>
            <person name="Howarth C."/>
            <person name="Larimer J."/>
            <person name="Lui A."/>
            <person name="MacDonald P.J.P."/>
            <person name="McCowen C."/>
            <person name="Montmayeur A."/>
            <person name="Murphy C."/>
            <person name="Neiman D."/>
            <person name="Pearson M."/>
            <person name="Priest M."/>
            <person name="Roberts A."/>
            <person name="Saif S."/>
            <person name="Shea T."/>
            <person name="Sisk P."/>
            <person name="Stolte C."/>
            <person name="Sykes S."/>
            <person name="Wortman J."/>
            <person name="Nusbaum C."/>
            <person name="Birren B."/>
        </authorList>
    </citation>
    <scope>NUCLEOTIDE SEQUENCE [LARGE SCALE GENOMIC DNA]</scope>
    <source>
        <strain evidence="3 4">YIT 12061</strain>
    </source>
</reference>
<evidence type="ECO:0000256" key="1">
    <source>
        <dbReference type="ARBA" id="ARBA00022801"/>
    </source>
</evidence>
<dbReference type="GO" id="GO:0006508">
    <property type="term" value="P:proteolysis"/>
    <property type="evidence" value="ECO:0007669"/>
    <property type="project" value="InterPro"/>
</dbReference>
<dbReference type="AlphaFoldDB" id="H1DJG7"/>
<sequence length="360" mass="41232">MNYVGCIWGFCLFLCIGVLPVSAQQESEILGQLKELQKSGEAVKHSFDEVMKKVDDVLWYERVGDVAFIDKVYLCGPPKANKPNPTAMGADNPLKFWSYVFIPKSIDPSKKYPLIVFAHSGVHSDFTTYYAHIIRELMAQEYIVVAAEYRGSTGYGSSYYQNIDYGGLENQDVYASRNYMVENYSCVDKDRIGIMGWSHGGMITLMNLCTYPGEYKCGFAGVPVCDVIARMGYATDNYRKIFSDHIGKTARNNIAEYKRRSPVWNAEKLKDPVLIHTNTSDDDVNVVEVEHMIRALKAYGKKFDYQIFQEAPGGHSFDRIDTKEATEIRYSIYKYLEKYLKPSHPFKSQRDMRRAAYRFN</sequence>
<dbReference type="EMBL" id="ADMC01000025">
    <property type="protein sequence ID" value="EHP46422.1"/>
    <property type="molecule type" value="Genomic_DNA"/>
</dbReference>
<dbReference type="PATRIC" id="fig|742817.3.peg.2178"/>
<dbReference type="Gene3D" id="3.40.50.1820">
    <property type="entry name" value="alpha/beta hydrolase"/>
    <property type="match status" value="1"/>
</dbReference>
<protein>
    <recommendedName>
        <fullName evidence="2">Peptidase S9 prolyl oligopeptidase catalytic domain-containing protein</fullName>
    </recommendedName>
</protein>